<feature type="transmembrane region" description="Helical" evidence="7">
    <location>
        <begin position="129"/>
        <end position="150"/>
    </location>
</feature>
<evidence type="ECO:0000256" key="7">
    <source>
        <dbReference type="SAM" id="Phobius"/>
    </source>
</evidence>
<proteinExistence type="predicted"/>
<dbReference type="GO" id="GO:0016740">
    <property type="term" value="F:transferase activity"/>
    <property type="evidence" value="ECO:0007669"/>
    <property type="project" value="UniProtKB-KW"/>
</dbReference>
<sequence>MQHLKNFNWKKFLLQGVLPCLLAVAVGFISRYQLELSDGVTESFLQLQWPLYAPLNALTAFCLTLILFALLGKWSRATGISGAVFTLIALINYYTRDLHGSALMPQDILNLGTAAEVMGSYTLKITQDVVKIVLLYLPILAIVFVQAQLVKGAPKRAGWKARGVRAAGSALGVFLVMFFGYFGPVTIKPKTTYGWAWQNTYYTYGYLAGTIEATSLMADPVIEPENYNDAAAVNTARKADDYIAPASPESAEDYPDIVLILSESFYDFDLVTDLQADTDIMPVTKNLPNSVYGHTISPHVGGGTNSTEYEMLTSNSLILMPSITPFNWLNLYNANSVVSYLKGLGYSTMAAHPYTNSNYRRDSAWLALGFDETHFQSDFTTQETYGDRPYQTDSATYRDWETMYEAMPEDKPRFSFLVSIQSHGDYDMNDASLDIVHAATDYGDYDALMDEYLSCIKKTDAAVQELCDYFTAQYEKTGRKVIVAMAGDHAPSFVGHVADPSFAETDNELQILERSTPFFIWANYPLEHTAAATSTTDPLNRMDMVMLTPTLLQQAGLPLSDYYEYLLEMKHNTPVVTAANDYMKVDGSTAEYGADLALDEWAKGYLMLEYNNIGAHAKRDQSIFDPAE</sequence>
<dbReference type="STRING" id="745368.SAMN02745178_02265"/>
<dbReference type="InterPro" id="IPR017850">
    <property type="entry name" value="Alkaline_phosphatase_core_sf"/>
</dbReference>
<evidence type="ECO:0000256" key="1">
    <source>
        <dbReference type="ARBA" id="ARBA00004651"/>
    </source>
</evidence>
<dbReference type="GeneID" id="93338710"/>
<dbReference type="CDD" id="cd16015">
    <property type="entry name" value="LTA_synthase"/>
    <property type="match status" value="1"/>
</dbReference>
<keyword evidence="5 7" id="KW-1133">Transmembrane helix</keyword>
<gene>
    <name evidence="9" type="ORF">SAMN02745178_02265</name>
</gene>
<dbReference type="Proteomes" id="UP000190286">
    <property type="component" value="Unassembled WGS sequence"/>
</dbReference>
<evidence type="ECO:0000313" key="9">
    <source>
        <dbReference type="EMBL" id="SKA92579.1"/>
    </source>
</evidence>
<dbReference type="OrthoDB" id="243547at2"/>
<dbReference type="Pfam" id="PF00884">
    <property type="entry name" value="Sulfatase"/>
    <property type="match status" value="1"/>
</dbReference>
<keyword evidence="4 7" id="KW-0812">Transmembrane</keyword>
<dbReference type="PANTHER" id="PTHR47371">
    <property type="entry name" value="LIPOTEICHOIC ACID SYNTHASE"/>
    <property type="match status" value="1"/>
</dbReference>
<dbReference type="GO" id="GO:0005886">
    <property type="term" value="C:plasma membrane"/>
    <property type="evidence" value="ECO:0007669"/>
    <property type="project" value="UniProtKB-SubCell"/>
</dbReference>
<dbReference type="EMBL" id="FUYF01000015">
    <property type="protein sequence ID" value="SKA92579.1"/>
    <property type="molecule type" value="Genomic_DNA"/>
</dbReference>
<evidence type="ECO:0000256" key="4">
    <source>
        <dbReference type="ARBA" id="ARBA00022692"/>
    </source>
</evidence>
<keyword evidence="6 7" id="KW-0472">Membrane</keyword>
<feature type="transmembrane region" description="Helical" evidence="7">
    <location>
        <begin position="12"/>
        <end position="29"/>
    </location>
</feature>
<feature type="transmembrane region" description="Helical" evidence="7">
    <location>
        <begin position="49"/>
        <end position="70"/>
    </location>
</feature>
<feature type="transmembrane region" description="Helical" evidence="7">
    <location>
        <begin position="77"/>
        <end position="95"/>
    </location>
</feature>
<evidence type="ECO:0000313" key="10">
    <source>
        <dbReference type="Proteomes" id="UP000190286"/>
    </source>
</evidence>
<organism evidence="9 10">
    <name type="scientific">Gemmiger formicilis</name>
    <dbReference type="NCBI Taxonomy" id="745368"/>
    <lineage>
        <taxon>Bacteria</taxon>
        <taxon>Bacillati</taxon>
        <taxon>Bacillota</taxon>
        <taxon>Clostridia</taxon>
        <taxon>Eubacteriales</taxon>
        <taxon>Gemmiger</taxon>
    </lineage>
</organism>
<dbReference type="AlphaFoldDB" id="A0A1T4XSP0"/>
<evidence type="ECO:0000256" key="6">
    <source>
        <dbReference type="ARBA" id="ARBA00023136"/>
    </source>
</evidence>
<dbReference type="SUPFAM" id="SSF53649">
    <property type="entry name" value="Alkaline phosphatase-like"/>
    <property type="match status" value="1"/>
</dbReference>
<evidence type="ECO:0000256" key="5">
    <source>
        <dbReference type="ARBA" id="ARBA00022989"/>
    </source>
</evidence>
<keyword evidence="3" id="KW-1003">Cell membrane</keyword>
<dbReference type="Gene3D" id="3.40.720.10">
    <property type="entry name" value="Alkaline Phosphatase, subunit A"/>
    <property type="match status" value="1"/>
</dbReference>
<dbReference type="RefSeq" id="WP_078785124.1">
    <property type="nucleotide sequence ID" value="NZ_FUYF01000015.1"/>
</dbReference>
<protein>
    <submittedName>
        <fullName evidence="9">Phosphoglycerol transferase MdoB</fullName>
    </submittedName>
</protein>
<comment type="subcellular location">
    <subcellularLocation>
        <location evidence="1">Cell membrane</location>
        <topology evidence="1">Multi-pass membrane protein</topology>
    </subcellularLocation>
</comment>
<evidence type="ECO:0000259" key="8">
    <source>
        <dbReference type="Pfam" id="PF00884"/>
    </source>
</evidence>
<accession>A0A1T4XSP0</accession>
<dbReference type="InterPro" id="IPR000917">
    <property type="entry name" value="Sulfatase_N"/>
</dbReference>
<keyword evidence="10" id="KW-1185">Reference proteome</keyword>
<keyword evidence="9" id="KW-0808">Transferase</keyword>
<reference evidence="9 10" key="1">
    <citation type="submission" date="2017-02" db="EMBL/GenBank/DDBJ databases">
        <authorList>
            <person name="Peterson S.W."/>
        </authorList>
    </citation>
    <scope>NUCLEOTIDE SEQUENCE [LARGE SCALE GENOMIC DNA]</scope>
    <source>
        <strain evidence="9 10">ATCC 27749</strain>
    </source>
</reference>
<name>A0A1T4XSP0_9FIRM</name>
<dbReference type="InterPro" id="IPR050448">
    <property type="entry name" value="OpgB/LTA_synthase_biosynth"/>
</dbReference>
<comment type="pathway">
    <text evidence="2">Cell wall biogenesis; lipoteichoic acid biosynthesis.</text>
</comment>
<evidence type="ECO:0000256" key="3">
    <source>
        <dbReference type="ARBA" id="ARBA00022475"/>
    </source>
</evidence>
<feature type="transmembrane region" description="Helical" evidence="7">
    <location>
        <begin position="162"/>
        <end position="182"/>
    </location>
</feature>
<evidence type="ECO:0000256" key="2">
    <source>
        <dbReference type="ARBA" id="ARBA00004936"/>
    </source>
</evidence>
<feature type="domain" description="Sulfatase N-terminal" evidence="8">
    <location>
        <begin position="255"/>
        <end position="556"/>
    </location>
</feature>
<dbReference type="PANTHER" id="PTHR47371:SF3">
    <property type="entry name" value="PHOSPHOGLYCEROL TRANSFERASE I"/>
    <property type="match status" value="1"/>
</dbReference>